<name>A0AB37GRQ3_BACLI</name>
<feature type="transmembrane region" description="Helical" evidence="1">
    <location>
        <begin position="85"/>
        <end position="111"/>
    </location>
</feature>
<evidence type="ECO:0000256" key="1">
    <source>
        <dbReference type="SAM" id="Phobius"/>
    </source>
</evidence>
<organism evidence="2 3">
    <name type="scientific">Bacillus licheniformis</name>
    <dbReference type="NCBI Taxonomy" id="1402"/>
    <lineage>
        <taxon>Bacteria</taxon>
        <taxon>Bacillati</taxon>
        <taxon>Bacillota</taxon>
        <taxon>Bacilli</taxon>
        <taxon>Bacillales</taxon>
        <taxon>Bacillaceae</taxon>
        <taxon>Bacillus</taxon>
    </lineage>
</organism>
<feature type="transmembrane region" description="Helical" evidence="1">
    <location>
        <begin position="12"/>
        <end position="34"/>
    </location>
</feature>
<dbReference type="GeneID" id="92858604"/>
<feature type="transmembrane region" description="Helical" evidence="1">
    <location>
        <begin position="54"/>
        <end position="73"/>
    </location>
</feature>
<dbReference type="EMBL" id="CP065647">
    <property type="protein sequence ID" value="QPR72946.1"/>
    <property type="molecule type" value="Genomic_DNA"/>
</dbReference>
<keyword evidence="1" id="KW-0812">Transmembrane</keyword>
<keyword evidence="1" id="KW-0472">Membrane</keyword>
<evidence type="ECO:0000313" key="3">
    <source>
        <dbReference type="Proteomes" id="UP000595038"/>
    </source>
</evidence>
<dbReference type="RefSeq" id="WP_003178890.1">
    <property type="nucleotide sequence ID" value="NZ_BEXU01000001.1"/>
</dbReference>
<proteinExistence type="predicted"/>
<dbReference type="AlphaFoldDB" id="A0AB37GRQ3"/>
<accession>A0AB37GRQ3</accession>
<dbReference type="Proteomes" id="UP000595038">
    <property type="component" value="Chromosome"/>
</dbReference>
<reference evidence="2 3" key="1">
    <citation type="submission" date="2020-12" db="EMBL/GenBank/DDBJ databases">
        <title>FDA dAtabase for Regulatory Grade micrObial Sequences (FDA-ARGOS): Supporting development and validation of Infectious Disease Dx tests.</title>
        <authorList>
            <person name="Nelson B."/>
            <person name="Plummer A."/>
            <person name="Tallon L."/>
            <person name="Sadzewicz L."/>
            <person name="Zhao X."/>
            <person name="Boylan J."/>
            <person name="Ott S."/>
            <person name="Bowen H."/>
            <person name="Vavikolanu K."/>
            <person name="Mehta A."/>
            <person name="Aluvathingal J."/>
            <person name="Nadendla S."/>
            <person name="Myers T."/>
            <person name="Yan Y."/>
            <person name="Sichtig H."/>
        </authorList>
    </citation>
    <scope>NUCLEOTIDE SEQUENCE [LARGE SCALE GENOMIC DNA]</scope>
    <source>
        <strain evidence="2 3">FDAARGOS_923</strain>
    </source>
</reference>
<evidence type="ECO:0000313" key="2">
    <source>
        <dbReference type="EMBL" id="QPR72946.1"/>
    </source>
</evidence>
<protein>
    <submittedName>
        <fullName evidence="2">Uncharacterized protein</fullName>
    </submittedName>
</protein>
<gene>
    <name evidence="2" type="ORF">I6G80_01055</name>
</gene>
<keyword evidence="1" id="KW-1133">Transmembrane helix</keyword>
<sequence>MTPKVFVEYAEYLIAAILSSQFVFGLCTLFLGYITMNYYEQGTFRPPSNIFKKTVNFGFALIFGASYFTYKRLYRYNLFLRKFYYALYLLGSGILSIIIFYILSFILHFIFKV</sequence>